<dbReference type="GO" id="GO:0008831">
    <property type="term" value="F:dTDP-4-dehydrorhamnose reductase activity"/>
    <property type="evidence" value="ECO:0007669"/>
    <property type="project" value="UniProtKB-EC"/>
</dbReference>
<comment type="similarity">
    <text evidence="2 6">Belongs to the dTDP-4-dehydrorhamnose reductase family.</text>
</comment>
<reference evidence="9" key="1">
    <citation type="submission" date="2016-09" db="EMBL/GenBank/DDBJ databases">
        <authorList>
            <person name="Varghese N."/>
            <person name="Submissions S."/>
        </authorList>
    </citation>
    <scope>NUCLEOTIDE SEQUENCE [LARGE SCALE GENOMIC DNA]</scope>
    <source>
        <strain evidence="9">TNe-862</strain>
    </source>
</reference>
<dbReference type="Proteomes" id="UP000198908">
    <property type="component" value="Unassembled WGS sequence"/>
</dbReference>
<dbReference type="Pfam" id="PF04321">
    <property type="entry name" value="RmlD_sub_bind"/>
    <property type="match status" value="1"/>
</dbReference>
<dbReference type="EMBL" id="FMYQ01000016">
    <property type="protein sequence ID" value="SDD24675.1"/>
    <property type="molecule type" value="Genomic_DNA"/>
</dbReference>
<dbReference type="SUPFAM" id="SSF51735">
    <property type="entry name" value="NAD(P)-binding Rossmann-fold domains"/>
    <property type="match status" value="1"/>
</dbReference>
<evidence type="ECO:0000259" key="7">
    <source>
        <dbReference type="Pfam" id="PF04321"/>
    </source>
</evidence>
<protein>
    <recommendedName>
        <fullName evidence="4 6">dTDP-4-dehydrorhamnose reductase</fullName>
        <ecNumber evidence="3 6">1.1.1.133</ecNumber>
    </recommendedName>
</protein>
<evidence type="ECO:0000256" key="3">
    <source>
        <dbReference type="ARBA" id="ARBA00012929"/>
    </source>
</evidence>
<evidence type="ECO:0000256" key="1">
    <source>
        <dbReference type="ARBA" id="ARBA00004781"/>
    </source>
</evidence>
<evidence type="ECO:0000313" key="9">
    <source>
        <dbReference type="Proteomes" id="UP000198908"/>
    </source>
</evidence>
<evidence type="ECO:0000256" key="4">
    <source>
        <dbReference type="ARBA" id="ARBA00017099"/>
    </source>
</evidence>
<dbReference type="GO" id="GO:0019305">
    <property type="term" value="P:dTDP-rhamnose biosynthetic process"/>
    <property type="evidence" value="ECO:0007669"/>
    <property type="project" value="UniProtKB-UniPathway"/>
</dbReference>
<dbReference type="STRING" id="416944.SAMN05421548_116137"/>
<proteinExistence type="inferred from homology"/>
<gene>
    <name evidence="8" type="ORF">SAMN05421548_116137</name>
</gene>
<sequence length="299" mass="32960">MRLSTHFPSSDAMKVIVTGAKGLLGSAISQQCEQRGWACTGLAHGTLWEQTPAQLRMTLQSHDLLIHAAAWTDVEQCEINPDKCYRDNFVMTELLSHAAADVQLPMMFVSSTGIYGSAQTSPYREYDAPQPTTHHHRSKLLGEQAVLGAAPRNSVIRTGWLYGGDFTMPKNFVARRIEEAKSALRDSQMIRSNQQQRGNPSWNRDVACRMLTLAQQGHAGLFNCVNSGHASRFEYVQAIVALSGLDVDVQAASASSFNRRAKVSDNETADNWKMGCLGMSEMPDWRASLAAYIAGLMKH</sequence>
<dbReference type="UniPathway" id="UPA00124"/>
<evidence type="ECO:0000256" key="5">
    <source>
        <dbReference type="ARBA" id="ARBA00048200"/>
    </source>
</evidence>
<dbReference type="GO" id="GO:0006556">
    <property type="term" value="P:S-adenosylmethionine biosynthetic process"/>
    <property type="evidence" value="ECO:0007669"/>
    <property type="project" value="TreeGrafter"/>
</dbReference>
<evidence type="ECO:0000313" key="8">
    <source>
        <dbReference type="EMBL" id="SDD24675.1"/>
    </source>
</evidence>
<dbReference type="AlphaFoldDB" id="A0A1G6T8I5"/>
<dbReference type="Gene3D" id="3.40.50.720">
    <property type="entry name" value="NAD(P)-binding Rossmann-like Domain"/>
    <property type="match status" value="1"/>
</dbReference>
<dbReference type="InterPro" id="IPR036291">
    <property type="entry name" value="NAD(P)-bd_dom_sf"/>
</dbReference>
<accession>A0A1G6T8I5</accession>
<comment type="pathway">
    <text evidence="1 6">Carbohydrate biosynthesis; dTDP-L-rhamnose biosynthesis.</text>
</comment>
<keyword evidence="6" id="KW-0560">Oxidoreductase</keyword>
<dbReference type="Gene3D" id="3.90.25.10">
    <property type="entry name" value="UDP-galactose 4-epimerase, domain 1"/>
    <property type="match status" value="1"/>
</dbReference>
<dbReference type="PANTHER" id="PTHR10491:SF4">
    <property type="entry name" value="METHIONINE ADENOSYLTRANSFERASE 2 SUBUNIT BETA"/>
    <property type="match status" value="1"/>
</dbReference>
<dbReference type="InterPro" id="IPR005913">
    <property type="entry name" value="dTDP_dehydrorham_reduct"/>
</dbReference>
<comment type="catalytic activity">
    <reaction evidence="5 6">
        <text>dTDP-beta-L-rhamnose + NADP(+) = dTDP-4-dehydro-beta-L-rhamnose + NADPH + H(+)</text>
        <dbReference type="Rhea" id="RHEA:21796"/>
        <dbReference type="ChEBI" id="CHEBI:15378"/>
        <dbReference type="ChEBI" id="CHEBI:57510"/>
        <dbReference type="ChEBI" id="CHEBI:57783"/>
        <dbReference type="ChEBI" id="CHEBI:58349"/>
        <dbReference type="ChEBI" id="CHEBI:62830"/>
        <dbReference type="EC" id="1.1.1.133"/>
    </reaction>
</comment>
<keyword evidence="6" id="KW-0521">NADP</keyword>
<dbReference type="PANTHER" id="PTHR10491">
    <property type="entry name" value="DTDP-4-DEHYDRORHAMNOSE REDUCTASE"/>
    <property type="match status" value="1"/>
</dbReference>
<keyword evidence="9" id="KW-1185">Reference proteome</keyword>
<dbReference type="InterPro" id="IPR029903">
    <property type="entry name" value="RmlD-like-bd"/>
</dbReference>
<name>A0A1G6T8I5_9BURK</name>
<evidence type="ECO:0000256" key="6">
    <source>
        <dbReference type="RuleBase" id="RU364082"/>
    </source>
</evidence>
<dbReference type="GO" id="GO:0048269">
    <property type="term" value="C:methionine adenosyltransferase complex"/>
    <property type="evidence" value="ECO:0007669"/>
    <property type="project" value="TreeGrafter"/>
</dbReference>
<evidence type="ECO:0000256" key="2">
    <source>
        <dbReference type="ARBA" id="ARBA00010944"/>
    </source>
</evidence>
<comment type="cofactor">
    <cofactor evidence="6">
        <name>Mg(2+)</name>
        <dbReference type="ChEBI" id="CHEBI:18420"/>
    </cofactor>
    <text evidence="6">Binds 1 Mg(2+) ion per monomer.</text>
</comment>
<feature type="domain" description="RmlD-like substrate binding" evidence="7">
    <location>
        <begin position="13"/>
        <end position="294"/>
    </location>
</feature>
<organism evidence="8 9">
    <name type="scientific">Paraburkholderia lycopersici</name>
    <dbReference type="NCBI Taxonomy" id="416944"/>
    <lineage>
        <taxon>Bacteria</taxon>
        <taxon>Pseudomonadati</taxon>
        <taxon>Pseudomonadota</taxon>
        <taxon>Betaproteobacteria</taxon>
        <taxon>Burkholderiales</taxon>
        <taxon>Burkholderiaceae</taxon>
        <taxon>Paraburkholderia</taxon>
    </lineage>
</organism>
<dbReference type="GO" id="GO:0048270">
    <property type="term" value="F:methionine adenosyltransferase regulator activity"/>
    <property type="evidence" value="ECO:0007669"/>
    <property type="project" value="TreeGrafter"/>
</dbReference>
<comment type="function">
    <text evidence="6">Catalyzes the reduction of dTDP-6-deoxy-L-lyxo-4-hexulose to yield dTDP-L-rhamnose.</text>
</comment>
<dbReference type="EC" id="1.1.1.133" evidence="3 6"/>
<dbReference type="OrthoDB" id="9779041at2"/>